<evidence type="ECO:0008006" key="3">
    <source>
        <dbReference type="Google" id="ProtNLM"/>
    </source>
</evidence>
<gene>
    <name evidence="1" type="ORF">SLEP1_g58662</name>
</gene>
<dbReference type="EMBL" id="BPVZ01000594">
    <property type="protein sequence ID" value="GKV52056.1"/>
    <property type="molecule type" value="Genomic_DNA"/>
</dbReference>
<reference evidence="1 2" key="1">
    <citation type="journal article" date="2021" name="Commun. Biol.">
        <title>The genome of Shorea leprosula (Dipterocarpaceae) highlights the ecological relevance of drought in aseasonal tropical rainforests.</title>
        <authorList>
            <person name="Ng K.K.S."/>
            <person name="Kobayashi M.J."/>
            <person name="Fawcett J.A."/>
            <person name="Hatakeyama M."/>
            <person name="Paape T."/>
            <person name="Ng C.H."/>
            <person name="Ang C.C."/>
            <person name="Tnah L.H."/>
            <person name="Lee C.T."/>
            <person name="Nishiyama T."/>
            <person name="Sese J."/>
            <person name="O'Brien M.J."/>
            <person name="Copetti D."/>
            <person name="Mohd Noor M.I."/>
            <person name="Ong R.C."/>
            <person name="Putra M."/>
            <person name="Sireger I.Z."/>
            <person name="Indrioko S."/>
            <person name="Kosugi Y."/>
            <person name="Izuno A."/>
            <person name="Isagi Y."/>
            <person name="Lee S.L."/>
            <person name="Shimizu K.K."/>
        </authorList>
    </citation>
    <scope>NUCLEOTIDE SEQUENCE [LARGE SCALE GENOMIC DNA]</scope>
    <source>
        <strain evidence="1">214</strain>
    </source>
</reference>
<organism evidence="1 2">
    <name type="scientific">Rubroshorea leprosula</name>
    <dbReference type="NCBI Taxonomy" id="152421"/>
    <lineage>
        <taxon>Eukaryota</taxon>
        <taxon>Viridiplantae</taxon>
        <taxon>Streptophyta</taxon>
        <taxon>Embryophyta</taxon>
        <taxon>Tracheophyta</taxon>
        <taxon>Spermatophyta</taxon>
        <taxon>Magnoliopsida</taxon>
        <taxon>eudicotyledons</taxon>
        <taxon>Gunneridae</taxon>
        <taxon>Pentapetalae</taxon>
        <taxon>rosids</taxon>
        <taxon>malvids</taxon>
        <taxon>Malvales</taxon>
        <taxon>Dipterocarpaceae</taxon>
        <taxon>Rubroshorea</taxon>
    </lineage>
</organism>
<keyword evidence="2" id="KW-1185">Reference proteome</keyword>
<protein>
    <recommendedName>
        <fullName evidence="3">DUF4219 domain-containing protein</fullName>
    </recommendedName>
</protein>
<dbReference type="Proteomes" id="UP001054252">
    <property type="component" value="Unassembled WGS sequence"/>
</dbReference>
<evidence type="ECO:0000313" key="1">
    <source>
        <dbReference type="EMBL" id="GKV52056.1"/>
    </source>
</evidence>
<evidence type="ECO:0000313" key="2">
    <source>
        <dbReference type="Proteomes" id="UP001054252"/>
    </source>
</evidence>
<accession>A0AAV5MQ06</accession>
<dbReference type="Pfam" id="PF14223">
    <property type="entry name" value="Retrotran_gag_2"/>
    <property type="match status" value="1"/>
</dbReference>
<comment type="caution">
    <text evidence="1">The sequence shown here is derived from an EMBL/GenBank/DDBJ whole genome shotgun (WGS) entry which is preliminary data.</text>
</comment>
<sequence length="116" mass="13160">MATNGAFDTIVPFPLELHKYEDWTIFLKNYLLTQDLWDVVEKGTDALPSSDKVDQTKKNAAALHAIHITCSPDVFALIKYISSAKEAWNKLAELHRQWQSQSQSRFHPELSTSSAL</sequence>
<proteinExistence type="predicted"/>
<name>A0AAV5MQ06_9ROSI</name>
<dbReference type="AlphaFoldDB" id="A0AAV5MQ06"/>